<proteinExistence type="predicted"/>
<dbReference type="RefSeq" id="WP_133464515.1">
    <property type="nucleotide sequence ID" value="NZ_SNWI01000003.1"/>
</dbReference>
<gene>
    <name evidence="1" type="ORF">DET52_10371</name>
</gene>
<name>A0A4R6H4R2_9BACT</name>
<evidence type="ECO:0000313" key="1">
    <source>
        <dbReference type="EMBL" id="TDO03132.1"/>
    </source>
</evidence>
<comment type="caution">
    <text evidence="1">The sequence shown here is derived from an EMBL/GenBank/DDBJ whole genome shotgun (WGS) entry which is preliminary data.</text>
</comment>
<organism evidence="1 2">
    <name type="scientific">Sunxiuqinia elliptica</name>
    <dbReference type="NCBI Taxonomy" id="655355"/>
    <lineage>
        <taxon>Bacteria</taxon>
        <taxon>Pseudomonadati</taxon>
        <taxon>Bacteroidota</taxon>
        <taxon>Bacteroidia</taxon>
        <taxon>Marinilabiliales</taxon>
        <taxon>Prolixibacteraceae</taxon>
        <taxon>Sunxiuqinia</taxon>
    </lineage>
</organism>
<dbReference type="Proteomes" id="UP000294848">
    <property type="component" value="Unassembled WGS sequence"/>
</dbReference>
<evidence type="ECO:0000313" key="2">
    <source>
        <dbReference type="Proteomes" id="UP000294848"/>
    </source>
</evidence>
<sequence length="102" mass="11745">MKYLTSILIAICLSFFVYKSFYRDVQHKSTNSKFKVIVHFEEDVISDTTLFSTIDAIQNKSIRELLAEYGAIKLKAAFTNRYDTTGFLKLNLHSLVHGSKLF</sequence>
<reference evidence="1 2" key="1">
    <citation type="submission" date="2019-03" db="EMBL/GenBank/DDBJ databases">
        <title>Freshwater and sediment microbial communities from various areas in North America, analyzing microbe dynamics in response to fracking.</title>
        <authorList>
            <person name="Lamendella R."/>
        </authorList>
    </citation>
    <scope>NUCLEOTIDE SEQUENCE [LARGE SCALE GENOMIC DNA]</scope>
    <source>
        <strain evidence="1 2">114D</strain>
    </source>
</reference>
<accession>A0A4R6H4R2</accession>
<dbReference type="EMBL" id="SNWI01000003">
    <property type="protein sequence ID" value="TDO03132.1"/>
    <property type="molecule type" value="Genomic_DNA"/>
</dbReference>
<dbReference type="AlphaFoldDB" id="A0A4R6H4R2"/>
<protein>
    <submittedName>
        <fullName evidence="1">Uncharacterized protein</fullName>
    </submittedName>
</protein>